<keyword evidence="12" id="KW-0206">Cytoskeleton</keyword>
<keyword evidence="3" id="KW-0963">Cytoplasm</keyword>
<evidence type="ECO:0000259" key="14">
    <source>
        <dbReference type="SMART" id="SM00382"/>
    </source>
</evidence>
<evidence type="ECO:0000256" key="3">
    <source>
        <dbReference type="ARBA" id="ARBA00022490"/>
    </source>
</evidence>
<comment type="caution">
    <text evidence="15">The sequence shown here is derived from an EMBL/GenBank/DDBJ whole genome shotgun (WGS) entry which is preliminary data.</text>
</comment>
<dbReference type="InterPro" id="IPR003593">
    <property type="entry name" value="AAA+_ATPase"/>
</dbReference>
<evidence type="ECO:0000256" key="6">
    <source>
        <dbReference type="ARBA" id="ARBA00022741"/>
    </source>
</evidence>
<keyword evidence="15" id="KW-0282">Flagellum</keyword>
<keyword evidence="5" id="KW-0677">Repeat</keyword>
<dbReference type="InterPro" id="IPR041466">
    <property type="entry name" value="Dynein_AAA5_ext"/>
</dbReference>
<keyword evidence="8" id="KW-0243">Dynein</keyword>
<keyword evidence="4" id="KW-0493">Microtubule</keyword>
<comment type="similarity">
    <text evidence="2">Belongs to the dynein heavy chain family.</text>
</comment>
<dbReference type="Gene3D" id="1.20.140.100">
    <property type="entry name" value="Dynein heavy chain, N-terminal domain 2"/>
    <property type="match status" value="1"/>
</dbReference>
<evidence type="ECO:0000313" key="15">
    <source>
        <dbReference type="EMBL" id="GBF92512.1"/>
    </source>
</evidence>
<dbReference type="Gene3D" id="3.40.50.300">
    <property type="entry name" value="P-loop containing nucleotide triphosphate hydrolases"/>
    <property type="match status" value="3"/>
</dbReference>
<keyword evidence="13" id="KW-0966">Cell projection</keyword>
<dbReference type="InterPro" id="IPR042222">
    <property type="entry name" value="Dynein_2_N"/>
</dbReference>
<dbReference type="FunFam" id="1.10.8.710:FF:000003">
    <property type="entry name" value="Dynein axonemal heavy chain 5"/>
    <property type="match status" value="1"/>
</dbReference>
<dbReference type="Gene3D" id="3.20.180.20">
    <property type="entry name" value="Dynein heavy chain, N-terminal domain 2"/>
    <property type="match status" value="1"/>
</dbReference>
<dbReference type="InterPro" id="IPR027417">
    <property type="entry name" value="P-loop_NTPase"/>
</dbReference>
<proteinExistence type="inferred from homology"/>
<dbReference type="InterPro" id="IPR026983">
    <property type="entry name" value="DHC"/>
</dbReference>
<dbReference type="InterPro" id="IPR056759">
    <property type="entry name" value="DYH2-5-8_CC"/>
</dbReference>
<feature type="domain" description="AAA+ ATPase" evidence="14">
    <location>
        <begin position="2116"/>
        <end position="2248"/>
    </location>
</feature>
<evidence type="ECO:0000256" key="2">
    <source>
        <dbReference type="ARBA" id="ARBA00008887"/>
    </source>
</evidence>
<dbReference type="GO" id="GO:0045505">
    <property type="term" value="F:dynein intermediate chain binding"/>
    <property type="evidence" value="ECO:0007669"/>
    <property type="project" value="InterPro"/>
</dbReference>
<dbReference type="Pfam" id="PF12774">
    <property type="entry name" value="AAA_6"/>
    <property type="match status" value="1"/>
</dbReference>
<keyword evidence="11" id="KW-0505">Motor protein</keyword>
<dbReference type="InterPro" id="IPR043157">
    <property type="entry name" value="Dynein_AAA1S"/>
</dbReference>
<evidence type="ECO:0000256" key="8">
    <source>
        <dbReference type="ARBA" id="ARBA00023017"/>
    </source>
</evidence>
<protein>
    <submittedName>
        <fullName evidence="15">Dynein gamma flagellar outer arm</fullName>
    </submittedName>
</protein>
<evidence type="ECO:0000256" key="5">
    <source>
        <dbReference type="ARBA" id="ARBA00022737"/>
    </source>
</evidence>
<evidence type="ECO:0000256" key="12">
    <source>
        <dbReference type="ARBA" id="ARBA00023212"/>
    </source>
</evidence>
<dbReference type="GO" id="GO:0051959">
    <property type="term" value="F:dynein light intermediate chain binding"/>
    <property type="evidence" value="ECO:0007669"/>
    <property type="project" value="InterPro"/>
</dbReference>
<organism evidence="15 16">
    <name type="scientific">Raphidocelis subcapitata</name>
    <dbReference type="NCBI Taxonomy" id="307507"/>
    <lineage>
        <taxon>Eukaryota</taxon>
        <taxon>Viridiplantae</taxon>
        <taxon>Chlorophyta</taxon>
        <taxon>core chlorophytes</taxon>
        <taxon>Chlorophyceae</taxon>
        <taxon>CS clade</taxon>
        <taxon>Sphaeropleales</taxon>
        <taxon>Selenastraceae</taxon>
        <taxon>Raphidocelis</taxon>
    </lineage>
</organism>
<reference evidence="15 16" key="1">
    <citation type="journal article" date="2018" name="Sci. Rep.">
        <title>Raphidocelis subcapitata (=Pseudokirchneriella subcapitata) provides an insight into genome evolution and environmental adaptations in the Sphaeropleales.</title>
        <authorList>
            <person name="Suzuki S."/>
            <person name="Yamaguchi H."/>
            <person name="Nakajima N."/>
            <person name="Kawachi M."/>
        </authorList>
    </citation>
    <scope>NUCLEOTIDE SEQUENCE [LARGE SCALE GENOMIC DNA]</scope>
    <source>
        <strain evidence="15 16">NIES-35</strain>
    </source>
</reference>
<evidence type="ECO:0000256" key="10">
    <source>
        <dbReference type="ARBA" id="ARBA00023069"/>
    </source>
</evidence>
<gene>
    <name evidence="15" type="ORF">Rsub_04616</name>
</gene>
<dbReference type="Gene3D" id="1.20.58.1120">
    <property type="match status" value="1"/>
</dbReference>
<keyword evidence="9" id="KW-0175">Coiled coil</keyword>
<dbReference type="OrthoDB" id="447173at2759"/>
<dbReference type="InterPro" id="IPR013594">
    <property type="entry name" value="Dynein_heavy_tail"/>
</dbReference>
<keyword evidence="7" id="KW-0067">ATP-binding</keyword>
<keyword evidence="6" id="KW-0547">Nucleotide-binding</keyword>
<evidence type="ECO:0000256" key="11">
    <source>
        <dbReference type="ARBA" id="ARBA00023175"/>
    </source>
</evidence>
<dbReference type="Gene3D" id="1.10.8.710">
    <property type="match status" value="1"/>
</dbReference>
<dbReference type="Pfam" id="PF25007">
    <property type="entry name" value="DYH2-5-8_CC"/>
    <property type="match status" value="1"/>
</dbReference>
<dbReference type="InterPro" id="IPR013602">
    <property type="entry name" value="Dynein_heavy_linker"/>
</dbReference>
<dbReference type="SUPFAM" id="SSF52540">
    <property type="entry name" value="P-loop containing nucleoside triphosphate hydrolases"/>
    <property type="match status" value="2"/>
</dbReference>
<dbReference type="InterPro" id="IPR042228">
    <property type="entry name" value="Dynein_linker_3"/>
</dbReference>
<dbReference type="Pfam" id="PF08385">
    <property type="entry name" value="DHC_N1"/>
    <property type="match status" value="1"/>
</dbReference>
<dbReference type="Pfam" id="PF12775">
    <property type="entry name" value="AAA_7"/>
    <property type="match status" value="1"/>
</dbReference>
<dbReference type="InParanoid" id="A0A2V0P0R8"/>
<evidence type="ECO:0000313" key="16">
    <source>
        <dbReference type="Proteomes" id="UP000247498"/>
    </source>
</evidence>
<keyword evidence="10" id="KW-0969">Cilium</keyword>
<dbReference type="PANTHER" id="PTHR46532">
    <property type="entry name" value="MALE FERTILITY FACTOR KL5"/>
    <property type="match status" value="1"/>
</dbReference>
<dbReference type="Proteomes" id="UP000247498">
    <property type="component" value="Unassembled WGS sequence"/>
</dbReference>
<keyword evidence="16" id="KW-1185">Reference proteome</keyword>
<dbReference type="Pfam" id="PF17852">
    <property type="entry name" value="Dynein_AAA_lid"/>
    <property type="match status" value="1"/>
</dbReference>
<dbReference type="GO" id="GO:0005858">
    <property type="term" value="C:axonemal dynein complex"/>
    <property type="evidence" value="ECO:0007669"/>
    <property type="project" value="TreeGrafter"/>
</dbReference>
<dbReference type="InterPro" id="IPR035699">
    <property type="entry name" value="AAA_6"/>
</dbReference>
<dbReference type="PANTHER" id="PTHR46532:SF4">
    <property type="entry name" value="AAA+ ATPASE DOMAIN-CONTAINING PROTEIN"/>
    <property type="match status" value="1"/>
</dbReference>
<dbReference type="FunFam" id="3.40.50.300:FF:000044">
    <property type="entry name" value="Dynein heavy chain 5, axonemal"/>
    <property type="match status" value="1"/>
</dbReference>
<dbReference type="Pfam" id="PF08393">
    <property type="entry name" value="DHC_N2"/>
    <property type="match status" value="1"/>
</dbReference>
<evidence type="ECO:0000256" key="13">
    <source>
        <dbReference type="ARBA" id="ARBA00023273"/>
    </source>
</evidence>
<sequence length="2510" mass="283395">MGRSASQCGPPAADAAFPAANAVYPQIPEEKNKDGVYVPKGTRAQLYLSTQQGDRLTGKCVYFARVNPRGVSEKTLESDVVAGDISGPGALDAVRVLVADVYLPLLQEQSAWGKMPQEHARDFLEGAGKFSTVLTDAVACLTGGIELRRPDERLTAFEARPGAYAAAAADADASHAAEECLTDWCRQVEELLAESNTAATGTEPGPETELDFWRQRMAKFNSLVEQLKGRDARVVLGTCQVMRSAAFKRWKTLELRVTDATNEANDNVRYLVSLEPSLEVMYHGASPAAIKDALRGLLTACCTLYRIARFYGTPERMTTLLSKVTNQMMRACREFILAAGNLWDQPRPQLIANMRAAKELADAYKTTFHVVRDEMARDADDGKRLELDERAVFLRFELFAKRLGKLCDMFTSIDQISGLEQHTHITGLEAVLRSFYQIVDDVKRKPYDLLDYTRNTFDRDYLEFNVNIHDLDSQMQAFVDASFEHITSTDHALELLAQFIEVLQRDALKQQLESKWMVIFQHYAKDLETVQATYEAHKHKPPLPRNAPPIAGNIMWARQLLRRIEAPMQRFAHNRALMGSKESRRVIRLYNRVAKALVEFEALWHAAWLKGIDAQKAGLSAPLLTRHSETGQLLVNLDRDVMALIREAKYLQQMEVEVPESARLLLLQEDKFKFYFSQLSHVVREYEAVLAKVPPVFKPLLRPHLEDMERKVAPGMFVLCWTSMNIDGYLHRFKQGLARLEELVRKLTDLVTHRVEANLDAVRTTLLVDLPADRSFTYEEFNACQQRHQKKAAEGLAVRNEEVARSIEDVIELVRTYPRENPQCTLDEHDVEMFRAYYSSLMYKAILAATQRSFAAIKRRVGSHASTGIFFLERPFFDVNVELKVPNVSMNPTLEAIQEAINSTAKTILQASKRLRCWGQPAGGPATFHEMIARDKEVVKSVLLLTGSVEGIKNQVSDYIATFDKYKFLWTQDLQARRFAHCATYKAFMRTSPGLEAFEAELRKYNALEQEIAAIPTLHNIGSLSLETAPLKNSLRSEAASWKAQFAQNLHRQCAEDLKAFDNYIRDTTVRLSGRVTDLEDVMAVMAVLDEVRERESNIDGLIMPIEDMYALLTRYEVRVPKEETALVSDLRYGWKKLRKLTTDVGFKRELIREVHAFVADAQAFRREWDAAGPMVPGLDPMEAMDRLRKFQQMFEVRKRKWDSYTAGEKLFGLAVTRFPELEQTEKEARWSGARGLGFGAVPCVCVHVAMLDRLYTLYVTVITTIKGYGDFFWVDVVEKIDEMGEQVLQYQAQCRKLPKALRDWQAYVDCRDTIDNFLELLPLFQAGALIPPFSAGRIRGHVALAHQAMRDRHWQAVMAITGKELSLAEDVFKLQHLLECNMLAHREEVEEVANSAVKEEQIEVKLAAIESDWAALNLSFADYKTRGPVVLKPSDTAELIEKLEDSQMQLGSMATNRYSAPFREQVQSWVVKLSTVSEILEQWLMVQNMWQYMEAVFSGGDIVKQLPAEAKRFQNIDKNYIKARVIVTAAMETKNVVAVCASGELMKNMLPHLLEQLELCQKSLSAYLETKRAEFPRFYFVSDPTLLEILSLGSDPPSVVPHFQSGLFDSLSNVTFSKTDKTRMLEMFSQQGEKVEFERPVDAKGNIEAWLQRLVDGMQGTVKHVIKRAVRNIYEMSLEDFIFGHPAQVALLGIQFQWTADTQAALAGAKTDKSIMIKNMKKTDALLRDMVMMTVRADLTRIQRTNLETCITVHMHQKESTEDLVRRKVRDPTDFDWLKQVRFYWREERDTVIISICDVDFEYSYEYLGVKERLVITPLTDICYVTLSQALGMFLGGAPAGPAGTGKTETTKDLGNTLGKYVVVFNCSDQMDYKGMGKIYKGLAQSGLWGCFDEFNRINLDVLSVCAQQIYCILSAIRERKKSFVFTDGSTVSLDPRVGFFITMNPGYAGRQELPENLKALFRGVTMMVPNRQIIIKVKLAACGYQENDALSKKFFVLYGLCEQQLSKQPHYDFGLRNILSVLRTAGASKRANPDRSEVYLMMRTLRDMNMSKFVAEDVPLFMSLIDDLFPGLKAERASFPEVSRALEKVALEKGLQLHAPWLNKCIQLYETYLVRHGIMLVGPSGGGKSAIMECLAGALTELGTKHVIWRMNPKAVTAPQMFGRMDPATGDWTDGVFAVLWRRAAKSRNQNTWIVLDGPVDAIWIENLNTVLDDNRVLTLANGDRILMTPAMKAMFEPENLNNASPATVSRAGIIYVSDSELGWEPVAKSWLARRTDAAQTQALSGLLDKYVGRVLDWLRVTAKPVMYNEQVCHVNTLLTLLKAALKKHDDAHESLSPARLERIFLYCLAWGLGGLLDVRDRAALDAELRSFGANMPPRQPEGDSIFEWGVDDATGEWRHWGGAVPEWSYPTGEERPKFAQLVIPTLDSVRYERLLSLMHSVGGSSLLVGVPGTAKTTVVNQFLGRFSTETTATKTITFSSLTTPQIFQARAPGCFWGGAGCWHAILA</sequence>
<dbReference type="FunFam" id="1.10.287.2620:FF:000002">
    <property type="entry name" value="Dynein heavy chain 2, axonemal"/>
    <property type="match status" value="1"/>
</dbReference>
<dbReference type="SMART" id="SM00382">
    <property type="entry name" value="AAA"/>
    <property type="match status" value="2"/>
</dbReference>
<name>A0A2V0P0R8_9CHLO</name>
<dbReference type="GO" id="GO:0005874">
    <property type="term" value="C:microtubule"/>
    <property type="evidence" value="ECO:0007669"/>
    <property type="project" value="UniProtKB-KW"/>
</dbReference>
<comment type="subcellular location">
    <subcellularLocation>
        <location evidence="1">Cytoplasm</location>
        <location evidence="1">Cytoskeleton</location>
        <location evidence="1">Cilium axoneme</location>
    </subcellularLocation>
</comment>
<evidence type="ECO:0000256" key="9">
    <source>
        <dbReference type="ARBA" id="ARBA00023054"/>
    </source>
</evidence>
<evidence type="ECO:0000256" key="1">
    <source>
        <dbReference type="ARBA" id="ARBA00004430"/>
    </source>
</evidence>
<dbReference type="EMBL" id="BDRX01000032">
    <property type="protein sequence ID" value="GBF92512.1"/>
    <property type="molecule type" value="Genomic_DNA"/>
</dbReference>
<feature type="domain" description="AAA+ ATPase" evidence="14">
    <location>
        <begin position="1836"/>
        <end position="1973"/>
    </location>
</feature>
<evidence type="ECO:0000256" key="4">
    <source>
        <dbReference type="ARBA" id="ARBA00022701"/>
    </source>
</evidence>
<accession>A0A2V0P0R8</accession>
<dbReference type="FunFam" id="3.40.50.300:FF:001386">
    <property type="entry name" value="Dynein heavy chain, putative"/>
    <property type="match status" value="1"/>
</dbReference>
<dbReference type="GO" id="GO:0007018">
    <property type="term" value="P:microtubule-based movement"/>
    <property type="evidence" value="ECO:0007669"/>
    <property type="project" value="InterPro"/>
</dbReference>
<dbReference type="GO" id="GO:0005524">
    <property type="term" value="F:ATP binding"/>
    <property type="evidence" value="ECO:0007669"/>
    <property type="project" value="UniProtKB-KW"/>
</dbReference>
<dbReference type="FunFam" id="3.20.180.20:FF:000023">
    <property type="entry name" value="Dynein gamma chain, flagellar outer arm"/>
    <property type="match status" value="1"/>
</dbReference>
<dbReference type="Gene3D" id="1.10.287.2620">
    <property type="match status" value="1"/>
</dbReference>
<evidence type="ECO:0000256" key="7">
    <source>
        <dbReference type="ARBA" id="ARBA00022840"/>
    </source>
</evidence>
<dbReference type="STRING" id="307507.A0A2V0P0R8"/>
<dbReference type="FunFam" id="1.20.140.100:FF:000003">
    <property type="entry name" value="Dynein, axonemal, heavy chain 5"/>
    <property type="match status" value="1"/>
</dbReference>